<accession>A0A853D1B8</accession>
<dbReference type="GO" id="GO:0003677">
    <property type="term" value="F:DNA binding"/>
    <property type="evidence" value="ECO:0007669"/>
    <property type="project" value="UniProtKB-KW"/>
</dbReference>
<dbReference type="Gene3D" id="1.10.1660.10">
    <property type="match status" value="1"/>
</dbReference>
<feature type="domain" description="HTH merR-type" evidence="2">
    <location>
        <begin position="10"/>
        <end position="78"/>
    </location>
</feature>
<dbReference type="PANTHER" id="PTHR30204">
    <property type="entry name" value="REDOX-CYCLING DRUG-SENSING TRANSCRIPTIONAL ACTIVATOR SOXR"/>
    <property type="match status" value="1"/>
</dbReference>
<evidence type="ECO:0000313" key="3">
    <source>
        <dbReference type="EMBL" id="NYJ25913.1"/>
    </source>
</evidence>
<dbReference type="PANTHER" id="PTHR30204:SF58">
    <property type="entry name" value="HTH-TYPE TRANSCRIPTIONAL REGULATOR YFMP"/>
    <property type="match status" value="1"/>
</dbReference>
<gene>
    <name evidence="3" type="ORF">HNR13_004200</name>
</gene>
<dbReference type="InterPro" id="IPR009061">
    <property type="entry name" value="DNA-bd_dom_put_sf"/>
</dbReference>
<dbReference type="SUPFAM" id="SSF46955">
    <property type="entry name" value="Putative DNA-binding domain"/>
    <property type="match status" value="1"/>
</dbReference>
<name>A0A853D1B8_9MICO</name>
<dbReference type="InterPro" id="IPR000551">
    <property type="entry name" value="MerR-type_HTH_dom"/>
</dbReference>
<dbReference type="PROSITE" id="PS50937">
    <property type="entry name" value="HTH_MERR_2"/>
    <property type="match status" value="1"/>
</dbReference>
<dbReference type="Proteomes" id="UP000578352">
    <property type="component" value="Unassembled WGS sequence"/>
</dbReference>
<protein>
    <submittedName>
        <fullName evidence="3">MerR family transcriptional regulator/heat shock protein HspR</fullName>
    </submittedName>
</protein>
<proteinExistence type="predicted"/>
<dbReference type="RefSeq" id="WP_179608881.1">
    <property type="nucleotide sequence ID" value="NZ_BAABEH010000001.1"/>
</dbReference>
<sequence>MTDRSGSVPLYSIAVAAQLTELPAATLRLYEEKGLVTPARTEGGTRRYSDDDIAAIRQVALLQGDGINLAGVGRVLVLQAENADLRRRLDG</sequence>
<evidence type="ECO:0000259" key="2">
    <source>
        <dbReference type="PROSITE" id="PS50937"/>
    </source>
</evidence>
<dbReference type="InterPro" id="IPR047057">
    <property type="entry name" value="MerR_fam"/>
</dbReference>
<evidence type="ECO:0000313" key="4">
    <source>
        <dbReference type="Proteomes" id="UP000578352"/>
    </source>
</evidence>
<dbReference type="SMART" id="SM00422">
    <property type="entry name" value="HTH_MERR"/>
    <property type="match status" value="1"/>
</dbReference>
<reference evidence="3 4" key="1">
    <citation type="submission" date="2020-07" db="EMBL/GenBank/DDBJ databases">
        <title>Sequencing the genomes of 1000 actinobacteria strains.</title>
        <authorList>
            <person name="Klenk H.-P."/>
        </authorList>
    </citation>
    <scope>NUCLEOTIDE SEQUENCE [LARGE SCALE GENOMIC DNA]</scope>
    <source>
        <strain evidence="3 4">DSM 15165</strain>
    </source>
</reference>
<dbReference type="Pfam" id="PF13411">
    <property type="entry name" value="MerR_1"/>
    <property type="match status" value="1"/>
</dbReference>
<dbReference type="GO" id="GO:0003700">
    <property type="term" value="F:DNA-binding transcription factor activity"/>
    <property type="evidence" value="ECO:0007669"/>
    <property type="project" value="InterPro"/>
</dbReference>
<keyword evidence="1" id="KW-0238">DNA-binding</keyword>
<evidence type="ECO:0000256" key="1">
    <source>
        <dbReference type="ARBA" id="ARBA00023125"/>
    </source>
</evidence>
<comment type="caution">
    <text evidence="3">The sequence shown here is derived from an EMBL/GenBank/DDBJ whole genome shotgun (WGS) entry which is preliminary data.</text>
</comment>
<keyword evidence="3" id="KW-0346">Stress response</keyword>
<organism evidence="3 4">
    <name type="scientific">Leifsonia shinshuensis</name>
    <dbReference type="NCBI Taxonomy" id="150026"/>
    <lineage>
        <taxon>Bacteria</taxon>
        <taxon>Bacillati</taxon>
        <taxon>Actinomycetota</taxon>
        <taxon>Actinomycetes</taxon>
        <taxon>Micrococcales</taxon>
        <taxon>Microbacteriaceae</taxon>
        <taxon>Leifsonia</taxon>
    </lineage>
</organism>
<dbReference type="EMBL" id="JACCFL010000001">
    <property type="protein sequence ID" value="NYJ25913.1"/>
    <property type="molecule type" value="Genomic_DNA"/>
</dbReference>
<dbReference type="AlphaFoldDB" id="A0A853D1B8"/>